<organism evidence="2 3">
    <name type="scientific">Daphnia magna</name>
    <dbReference type="NCBI Taxonomy" id="35525"/>
    <lineage>
        <taxon>Eukaryota</taxon>
        <taxon>Metazoa</taxon>
        <taxon>Ecdysozoa</taxon>
        <taxon>Arthropoda</taxon>
        <taxon>Crustacea</taxon>
        <taxon>Branchiopoda</taxon>
        <taxon>Diplostraca</taxon>
        <taxon>Cladocera</taxon>
        <taxon>Anomopoda</taxon>
        <taxon>Daphniidae</taxon>
        <taxon>Daphnia</taxon>
    </lineage>
</organism>
<proteinExistence type="predicted"/>
<gene>
    <name evidence="2" type="ORF">OUZ56_032197</name>
</gene>
<name>A0ABQ9ZWF5_9CRUS</name>
<feature type="region of interest" description="Disordered" evidence="1">
    <location>
        <begin position="25"/>
        <end position="67"/>
    </location>
</feature>
<feature type="compositionally biased region" description="Basic and acidic residues" evidence="1">
    <location>
        <begin position="31"/>
        <end position="67"/>
    </location>
</feature>
<accession>A0ABQ9ZWF5</accession>
<evidence type="ECO:0000313" key="3">
    <source>
        <dbReference type="Proteomes" id="UP001234178"/>
    </source>
</evidence>
<reference evidence="2 3" key="1">
    <citation type="journal article" date="2023" name="Nucleic Acids Res.">
        <title>The hologenome of Daphnia magna reveals possible DNA methylation and microbiome-mediated evolution of the host genome.</title>
        <authorList>
            <person name="Chaturvedi A."/>
            <person name="Li X."/>
            <person name="Dhandapani V."/>
            <person name="Marshall H."/>
            <person name="Kissane S."/>
            <person name="Cuenca-Cambronero M."/>
            <person name="Asole G."/>
            <person name="Calvet F."/>
            <person name="Ruiz-Romero M."/>
            <person name="Marangio P."/>
            <person name="Guigo R."/>
            <person name="Rago D."/>
            <person name="Mirbahai L."/>
            <person name="Eastwood N."/>
            <person name="Colbourne J.K."/>
            <person name="Zhou J."/>
            <person name="Mallon E."/>
            <person name="Orsini L."/>
        </authorList>
    </citation>
    <scope>NUCLEOTIDE SEQUENCE [LARGE SCALE GENOMIC DNA]</scope>
    <source>
        <strain evidence="2">LRV0_1</strain>
    </source>
</reference>
<protein>
    <submittedName>
        <fullName evidence="2">Uncharacterized protein</fullName>
    </submittedName>
</protein>
<comment type="caution">
    <text evidence="2">The sequence shown here is derived from an EMBL/GenBank/DDBJ whole genome shotgun (WGS) entry which is preliminary data.</text>
</comment>
<feature type="region of interest" description="Disordered" evidence="1">
    <location>
        <begin position="112"/>
        <end position="139"/>
    </location>
</feature>
<evidence type="ECO:0000256" key="1">
    <source>
        <dbReference type="SAM" id="MobiDB-lite"/>
    </source>
</evidence>
<feature type="region of interest" description="Disordered" evidence="1">
    <location>
        <begin position="415"/>
        <end position="438"/>
    </location>
</feature>
<sequence>MAAVMEKAGAENYNCIPTRKGEAETFNQQHSQEHNIPQHELLTEPETRSQYPVEKHDPESTSKTEELKNRLDKLEKRQTQTEKAINKMGILVAKIPDKSIRKIYLDHANIKPKRQSQIENKRKNKIKPPNDKETDTPIFNFPDFPDKDMDIDDEIPDAWCGFFATELTTFRVRLFRWLTFWCIDRELHRLCSTSPSPVHPRGHSSLGTPANHLDTSTGRPSIVNSVFAHLSYFQSSIPLPGRRFFTLPRKKNTPVAKLRKKLIRKGFRQEQYRFQHMKDREPAYRETANETTARLIAQRRQTEDIQAVTLTASPFPANFSYLALSTPELLPQIQASQKVAPPSQSRIFRPPVEPISQPQAADATPRRLRLDYFRSTAGRDIDTYIQPPQPPEALRVALVESAQSRLKTGPRLADFISPSPQPVEQLPDPPTPPGVPESEPDDFIHNIADCEIRSEVGETEETLVPAELEQPVRSWRIRNTRTQNVRTGEIVN</sequence>
<dbReference type="Proteomes" id="UP001234178">
    <property type="component" value="Unassembled WGS sequence"/>
</dbReference>
<keyword evidence="3" id="KW-1185">Reference proteome</keyword>
<dbReference type="EMBL" id="JAOYFB010000005">
    <property type="protein sequence ID" value="KAK4017250.1"/>
    <property type="molecule type" value="Genomic_DNA"/>
</dbReference>
<evidence type="ECO:0000313" key="2">
    <source>
        <dbReference type="EMBL" id="KAK4017250.1"/>
    </source>
</evidence>